<reference evidence="1" key="1">
    <citation type="submission" date="2018-02" db="EMBL/GenBank/DDBJ databases">
        <title>The genomes of Aspergillus section Nigri reveals drivers in fungal speciation.</title>
        <authorList>
            <consortium name="DOE Joint Genome Institute"/>
            <person name="Vesth T.C."/>
            <person name="Nybo J."/>
            <person name="Theobald S."/>
            <person name="Brandl J."/>
            <person name="Frisvad J.C."/>
            <person name="Nielsen K.F."/>
            <person name="Lyhne E.K."/>
            <person name="Kogle M.E."/>
            <person name="Kuo A."/>
            <person name="Riley R."/>
            <person name="Clum A."/>
            <person name="Nolan M."/>
            <person name="Lipzen A."/>
            <person name="Salamov A."/>
            <person name="Henrissat B."/>
            <person name="Wiebenga A."/>
            <person name="De vries R.P."/>
            <person name="Grigoriev I.V."/>
            <person name="Mortensen U.H."/>
            <person name="Andersen M.R."/>
            <person name="Baker S.E."/>
        </authorList>
    </citation>
    <scope>NUCLEOTIDE SEQUENCE</scope>
    <source>
        <strain evidence="1">CBS 115574</strain>
    </source>
</reference>
<organism evidence="1 2">
    <name type="scientific">Aspergillus costaricaensis CBS 115574</name>
    <dbReference type="NCBI Taxonomy" id="1448317"/>
    <lineage>
        <taxon>Eukaryota</taxon>
        <taxon>Fungi</taxon>
        <taxon>Dikarya</taxon>
        <taxon>Ascomycota</taxon>
        <taxon>Pezizomycotina</taxon>
        <taxon>Eurotiomycetes</taxon>
        <taxon>Eurotiomycetidae</taxon>
        <taxon>Eurotiales</taxon>
        <taxon>Aspergillaceae</taxon>
        <taxon>Aspergillus</taxon>
        <taxon>Aspergillus subgen. Circumdati</taxon>
    </lineage>
</organism>
<gene>
    <name evidence="1" type="ORF">BO79DRAFT_215762</name>
</gene>
<dbReference type="EMBL" id="KZ824543">
    <property type="protein sequence ID" value="RAK90759.1"/>
    <property type="molecule type" value="Genomic_DNA"/>
</dbReference>
<keyword evidence="2" id="KW-1185">Reference proteome</keyword>
<evidence type="ECO:0000313" key="2">
    <source>
        <dbReference type="Proteomes" id="UP000249748"/>
    </source>
</evidence>
<name>A0ACD1IJV9_9EURO</name>
<protein>
    <submittedName>
        <fullName evidence="1">Uncharacterized protein</fullName>
    </submittedName>
</protein>
<proteinExistence type="predicted"/>
<accession>A0ACD1IJV9</accession>
<evidence type="ECO:0000313" key="1">
    <source>
        <dbReference type="EMBL" id="RAK90759.1"/>
    </source>
</evidence>
<dbReference type="Proteomes" id="UP000249748">
    <property type="component" value="Unassembled WGS sequence"/>
</dbReference>
<sequence>MFISRVPTRALPEKEIFSVLLKEEGKLSLAKKYGQLAKNSLFEILLPATARHYRLVTRDPPQSVLLWLGHEDQVCITNLSYRREMVFGRYRLEPTPKLSQPPTVVPVGSSSHPSGSSDKKKHSQKIHCRWIFLTYFRSSLEQEDDFVNGFRAMLERRSLASSTFYGCREEHAESGVLYHVLLHLEKQVNWKVSSAHSYLLVSDNPHESINIVTRHPRVIYQDFIYSHVEYCEQIALDDCFGIRPSISAAQDARYKRKWVEVDQQPTKTAKRAKIIERLHKYDRHFDRINPALDHVHPEED</sequence>